<reference evidence="2" key="1">
    <citation type="submission" date="2020-05" db="EMBL/GenBank/DDBJ databases">
        <title>WGS assembly of Panicum virgatum.</title>
        <authorList>
            <person name="Lovell J.T."/>
            <person name="Jenkins J."/>
            <person name="Shu S."/>
            <person name="Juenger T.E."/>
            <person name="Schmutz J."/>
        </authorList>
    </citation>
    <scope>NUCLEOTIDE SEQUENCE</scope>
    <source>
        <strain evidence="2">AP13</strain>
    </source>
</reference>
<keyword evidence="3" id="KW-1185">Reference proteome</keyword>
<gene>
    <name evidence="2" type="ORF">PVAP13_1NG067032</name>
</gene>
<dbReference type="EMBL" id="CM029038">
    <property type="protein sequence ID" value="KAG2649181.1"/>
    <property type="molecule type" value="Genomic_DNA"/>
</dbReference>
<evidence type="ECO:0000256" key="1">
    <source>
        <dbReference type="SAM" id="Phobius"/>
    </source>
</evidence>
<proteinExistence type="predicted"/>
<organism evidence="2 3">
    <name type="scientific">Panicum virgatum</name>
    <name type="common">Blackwell switchgrass</name>
    <dbReference type="NCBI Taxonomy" id="38727"/>
    <lineage>
        <taxon>Eukaryota</taxon>
        <taxon>Viridiplantae</taxon>
        <taxon>Streptophyta</taxon>
        <taxon>Embryophyta</taxon>
        <taxon>Tracheophyta</taxon>
        <taxon>Spermatophyta</taxon>
        <taxon>Magnoliopsida</taxon>
        <taxon>Liliopsida</taxon>
        <taxon>Poales</taxon>
        <taxon>Poaceae</taxon>
        <taxon>PACMAD clade</taxon>
        <taxon>Panicoideae</taxon>
        <taxon>Panicodae</taxon>
        <taxon>Paniceae</taxon>
        <taxon>Panicinae</taxon>
        <taxon>Panicum</taxon>
        <taxon>Panicum sect. Hiantes</taxon>
    </lineage>
</organism>
<comment type="caution">
    <text evidence="2">The sequence shown here is derived from an EMBL/GenBank/DDBJ whole genome shotgun (WGS) entry which is preliminary data.</text>
</comment>
<evidence type="ECO:0000313" key="3">
    <source>
        <dbReference type="Proteomes" id="UP000823388"/>
    </source>
</evidence>
<sequence length="441" mass="49551">MLLNFLISEMQIMTFQWERVFMHCILHVLVMLLNLQLLILLMSSQLPRAVKASKSAELQVAMYTAYKRIIELCSAQVWKPEIFLKLLCLPKPCSKLIECIQVVISKFGQDFFTLDDGNSQSSLQARSENFDSPKFGQKRISQNEESGFSKRQKMTELGFSAGVGFKRKEDYGCALRQSLFSLIKSLSPDSYETSPETAIEVISLLCLSLCVYSKTSLFTRVSKQVLSWISWTHKQITQRNMFSFDAPLYFEVLHTVMLLQFNLPGHAKLFEDESQFIGDGTHFVHLIYADLINMLKLMLDDGHVVTQTSSDCKIKCLLIQTIAKVGNKLNAGCDLEVLDLAIRNGTAEVQNESIMSLPIVVLYSGPNMLGAMFRKLESVGALGLETVGKSMAFSLDFLSCLNGTTDCTDNVGNHCNLFLDKHSTTCVNIRSSLKRFLVPSM</sequence>
<keyword evidence="1" id="KW-1133">Transmembrane helix</keyword>
<feature type="transmembrane region" description="Helical" evidence="1">
    <location>
        <begin position="20"/>
        <end position="41"/>
    </location>
</feature>
<accession>A0A8T0WI12</accession>
<keyword evidence="1" id="KW-0812">Transmembrane</keyword>
<dbReference type="Proteomes" id="UP000823388">
    <property type="component" value="Chromosome 1N"/>
</dbReference>
<protein>
    <submittedName>
        <fullName evidence="2">Uncharacterized protein</fullName>
    </submittedName>
</protein>
<keyword evidence="1" id="KW-0472">Membrane</keyword>
<dbReference type="AlphaFoldDB" id="A0A8T0WI12"/>
<name>A0A8T0WI12_PANVG</name>
<evidence type="ECO:0000313" key="2">
    <source>
        <dbReference type="EMBL" id="KAG2649181.1"/>
    </source>
</evidence>